<dbReference type="GO" id="GO:0016491">
    <property type="term" value="F:oxidoreductase activity"/>
    <property type="evidence" value="ECO:0007669"/>
    <property type="project" value="UniProtKB-KW"/>
</dbReference>
<dbReference type="InterPro" id="IPR006058">
    <property type="entry name" value="2Fe2S_fd_BS"/>
</dbReference>
<keyword evidence="3" id="KW-0408">Iron</keyword>
<dbReference type="InterPro" id="IPR036010">
    <property type="entry name" value="2Fe-2S_ferredoxin-like_sf"/>
</dbReference>
<evidence type="ECO:0000259" key="10">
    <source>
        <dbReference type="PROSITE" id="PS51085"/>
    </source>
</evidence>
<dbReference type="SUPFAM" id="SSF52343">
    <property type="entry name" value="Ferredoxin reductase-like, C-terminal NADP-linked domain"/>
    <property type="match status" value="1"/>
</dbReference>
<dbReference type="Gene3D" id="3.10.20.30">
    <property type="match status" value="1"/>
</dbReference>
<comment type="similarity">
    <text evidence="2">Belongs to the short-chain dehydrogenases/reductases (SDR) family.</text>
</comment>
<dbReference type="Pfam" id="PF00111">
    <property type="entry name" value="Fer2"/>
    <property type="match status" value="1"/>
</dbReference>
<feature type="region of interest" description="Disordered" evidence="9">
    <location>
        <begin position="368"/>
        <end position="398"/>
    </location>
</feature>
<feature type="domain" description="FAD-binding FR-type" evidence="11">
    <location>
        <begin position="123"/>
        <end position="229"/>
    </location>
</feature>
<dbReference type="FunFam" id="3.40.50.720:FF:000084">
    <property type="entry name" value="Short-chain dehydrogenase reductase"/>
    <property type="match status" value="1"/>
</dbReference>
<dbReference type="InterPro" id="IPR020904">
    <property type="entry name" value="Sc_DH/Rdtase_CS"/>
</dbReference>
<dbReference type="InterPro" id="IPR017927">
    <property type="entry name" value="FAD-bd_FR_type"/>
</dbReference>
<dbReference type="InterPro" id="IPR057326">
    <property type="entry name" value="KR_dom"/>
</dbReference>
<evidence type="ECO:0000256" key="2">
    <source>
        <dbReference type="ARBA" id="ARBA00006484"/>
    </source>
</evidence>
<dbReference type="PANTHER" id="PTHR47354:SF5">
    <property type="entry name" value="PROTEIN RFBI"/>
    <property type="match status" value="1"/>
</dbReference>
<dbReference type="InterPro" id="IPR008920">
    <property type="entry name" value="TF_FadR/GntR_C"/>
</dbReference>
<dbReference type="PROSITE" id="PS00197">
    <property type="entry name" value="2FE2S_FER_1"/>
    <property type="match status" value="1"/>
</dbReference>
<dbReference type="CDD" id="cd06209">
    <property type="entry name" value="BenDO_FAD_NAD"/>
    <property type="match status" value="1"/>
</dbReference>
<name>A0AAX3T5F4_9ACTN</name>
<dbReference type="PROSITE" id="PS51085">
    <property type="entry name" value="2FE2S_FER_2"/>
    <property type="match status" value="1"/>
</dbReference>
<dbReference type="InterPro" id="IPR047686">
    <property type="entry name" value="BenD"/>
</dbReference>
<protein>
    <submittedName>
        <fullName evidence="12">Benzoate 1,2-dioxygenase electron transfer component BenC</fullName>
    </submittedName>
</protein>
<proteinExistence type="inferred from homology"/>
<dbReference type="RefSeq" id="WP_165629562.1">
    <property type="nucleotide sequence ID" value="NZ_CP121270.1"/>
</dbReference>
<dbReference type="Gene3D" id="2.40.30.10">
    <property type="entry name" value="Translation factors"/>
    <property type="match status" value="1"/>
</dbReference>
<dbReference type="NCBIfam" id="NF040810">
    <property type="entry name" value="BenC"/>
    <property type="match status" value="1"/>
</dbReference>
<dbReference type="AlphaFoldDB" id="A0AAX3T5F4"/>
<dbReference type="CDD" id="cd00207">
    <property type="entry name" value="fer2"/>
    <property type="match status" value="1"/>
</dbReference>
<dbReference type="Gene3D" id="1.20.120.530">
    <property type="entry name" value="GntR ligand-binding domain-like"/>
    <property type="match status" value="1"/>
</dbReference>
<dbReference type="InterPro" id="IPR001041">
    <property type="entry name" value="2Fe-2S_ferredoxin-type"/>
</dbReference>
<dbReference type="Pfam" id="PF00175">
    <property type="entry name" value="NAD_binding_1"/>
    <property type="match status" value="1"/>
</dbReference>
<keyword evidence="3" id="KW-0001">2Fe-2S</keyword>
<dbReference type="InterPro" id="IPR050415">
    <property type="entry name" value="MRET"/>
</dbReference>
<dbReference type="Pfam" id="PF00106">
    <property type="entry name" value="adh_short"/>
    <property type="match status" value="1"/>
</dbReference>
<keyword evidence="8" id="KW-0804">Transcription</keyword>
<dbReference type="Proteomes" id="UP001213504">
    <property type="component" value="Chromosome"/>
</dbReference>
<dbReference type="SMART" id="SM00895">
    <property type="entry name" value="FCD"/>
    <property type="match status" value="1"/>
</dbReference>
<feature type="domain" description="2Fe-2S ferredoxin-type" evidence="10">
    <location>
        <begin position="23"/>
        <end position="116"/>
    </location>
</feature>
<keyword evidence="6" id="KW-0805">Transcription regulation</keyword>
<dbReference type="InterPro" id="IPR017938">
    <property type="entry name" value="Riboflavin_synthase-like_b-brl"/>
</dbReference>
<dbReference type="Gene3D" id="3.40.50.720">
    <property type="entry name" value="NAD(P)-binding Rossmann-like Domain"/>
    <property type="match status" value="1"/>
</dbReference>
<dbReference type="NCBIfam" id="NF009463">
    <property type="entry name" value="PRK12823.1"/>
    <property type="match status" value="1"/>
</dbReference>
<dbReference type="InterPro" id="IPR039261">
    <property type="entry name" value="FNR_nucleotide-bd"/>
</dbReference>
<dbReference type="SUPFAM" id="SSF48008">
    <property type="entry name" value="GntR ligand-binding domain-like"/>
    <property type="match status" value="1"/>
</dbReference>
<evidence type="ECO:0000313" key="12">
    <source>
        <dbReference type="EMBL" id="WFP24393.1"/>
    </source>
</evidence>
<dbReference type="InterPro" id="IPR008333">
    <property type="entry name" value="Cbr1-like_FAD-bd_dom"/>
</dbReference>
<dbReference type="PROSITE" id="PS51384">
    <property type="entry name" value="FAD_FR"/>
    <property type="match status" value="1"/>
</dbReference>
<dbReference type="SMART" id="SM00822">
    <property type="entry name" value="PKS_KR"/>
    <property type="match status" value="1"/>
</dbReference>
<keyword evidence="5" id="KW-0411">Iron-sulfur</keyword>
<feature type="compositionally biased region" description="Low complexity" evidence="9">
    <location>
        <begin position="381"/>
        <end position="392"/>
    </location>
</feature>
<accession>A0AAX3T5F4</accession>
<dbReference type="GO" id="GO:0003677">
    <property type="term" value="F:DNA binding"/>
    <property type="evidence" value="ECO:0007669"/>
    <property type="project" value="UniProtKB-KW"/>
</dbReference>
<dbReference type="Gene3D" id="3.40.50.80">
    <property type="entry name" value="Nucleotide-binding domain of ferredoxin-NADP reductase (FNR) module"/>
    <property type="match status" value="1"/>
</dbReference>
<dbReference type="Pfam" id="PF07729">
    <property type="entry name" value="FCD"/>
    <property type="match status" value="1"/>
</dbReference>
<dbReference type="InterPro" id="IPR011711">
    <property type="entry name" value="GntR_C"/>
</dbReference>
<dbReference type="PRINTS" id="PR00081">
    <property type="entry name" value="GDHRDH"/>
</dbReference>
<feature type="region of interest" description="Disordered" evidence="9">
    <location>
        <begin position="445"/>
        <end position="475"/>
    </location>
</feature>
<evidence type="ECO:0000256" key="6">
    <source>
        <dbReference type="ARBA" id="ARBA00023015"/>
    </source>
</evidence>
<gene>
    <name evidence="12" type="primary">benC</name>
    <name evidence="12" type="ORF">P9A14_20040</name>
</gene>
<evidence type="ECO:0000256" key="8">
    <source>
        <dbReference type="ARBA" id="ARBA00023163"/>
    </source>
</evidence>
<organism evidence="12 13">
    <name type="scientific">Gordonia hongkongensis</name>
    <dbReference type="NCBI Taxonomy" id="1701090"/>
    <lineage>
        <taxon>Bacteria</taxon>
        <taxon>Bacillati</taxon>
        <taxon>Actinomycetota</taxon>
        <taxon>Actinomycetes</taxon>
        <taxon>Mycobacteriales</taxon>
        <taxon>Gordoniaceae</taxon>
        <taxon>Gordonia</taxon>
    </lineage>
</organism>
<evidence type="ECO:0000256" key="3">
    <source>
        <dbReference type="ARBA" id="ARBA00022714"/>
    </source>
</evidence>
<dbReference type="PRINTS" id="PR00080">
    <property type="entry name" value="SDRFAMILY"/>
</dbReference>
<keyword evidence="3" id="KW-0479">Metal-binding</keyword>
<evidence type="ECO:0000256" key="1">
    <source>
        <dbReference type="ARBA" id="ARBA00001974"/>
    </source>
</evidence>
<dbReference type="Pfam" id="PF00970">
    <property type="entry name" value="FAD_binding_6"/>
    <property type="match status" value="1"/>
</dbReference>
<sequence>MTVTTDNGVGADLRAPDGEATIHQVALSFEDGVTRFISCREDQTVADASYRQRINIPLDCRDGACGTCKSFCESGEFDGGVYIEDALSDDESAAGYALPCCMRPKSDLVLQIPATSDVAKTQASRFTGTIVELDRLSDSTMRLEVRIENRGELAFLPGQYVNIEIPGSDDGEGTPVSRSYSFANGSHEDRLVFLIKLSPGGAMSTYLTDRAARGEEIAFTGPHGSFFLREATRPVLLLAGGTGLAPILSMLRKLHADNSRRKVHLIYGVSTDTDLVALDEIEFFAEQLPGLTWDHCVSDPASSAVNKGYVMSLIEPAHLYDGDVAIYLCGPPPMVESVRKHVAQAGIAPTGFYYEKFALAARPEAGAETGTVQKTEALSDEAAPVATPEARPAPAPDADDPIIVASDARSIAGQQTLPAADLASWSGTRPVVAADDSLTRIAGQPLWHSESDDRGLDSDAGLLRPTASHPAGPARSIAGQEVFAPSSLEPLHEAVPAVATETPTVGDTVAGPAVVGSQGYQIGEEHPAIHESDALFEARAALELGALELTFGRLSTQQLAGYRLLADATVPYVDGDRFVDAAEYTETNAAFHDYLFAQTGNDHLLEAYKALGVKGRMSEVLRNATWCHPLCAQDHIDIVSAFEAGDHDAARALITAHADRSKQTMRRAMADESVSRRSRFVTPGRFAGKVVVITGAAQGIGEQTARRISAEGGRVVLADRSKLVAEVSRDLDANGPGAAAAIADLEGFGGAESVIRQALSTYGRVDVLINNVGGAINFKPFVEFTEEQIRAEIDRSLMTTLYACRAVLPSMTRAGGGVIVNVSSAATRGIHRIPYSAAKGAVNALTASLAMEYADDGIRVVATAPGGTEAPPRRISRGTPEPRNEIESQWYQAHIDQTIASSSMHRYGTLDEQAAAICFLASDEASYITGTVLPVAGGDQG</sequence>
<dbReference type="SUPFAM" id="SSF54292">
    <property type="entry name" value="2Fe-2S ferredoxin-like"/>
    <property type="match status" value="1"/>
</dbReference>
<dbReference type="NCBIfam" id="NF040811">
    <property type="entry name" value="BenD"/>
    <property type="match status" value="1"/>
</dbReference>
<dbReference type="InterPro" id="IPR002347">
    <property type="entry name" value="SDR_fam"/>
</dbReference>
<comment type="cofactor">
    <cofactor evidence="1">
        <name>FAD</name>
        <dbReference type="ChEBI" id="CHEBI:57692"/>
    </cofactor>
</comment>
<evidence type="ECO:0000256" key="9">
    <source>
        <dbReference type="SAM" id="MobiDB-lite"/>
    </source>
</evidence>
<dbReference type="InterPro" id="IPR047683">
    <property type="entry name" value="BenC-like_FAD_NAD-bd"/>
</dbReference>
<dbReference type="EMBL" id="CP121270">
    <property type="protein sequence ID" value="WFP24393.1"/>
    <property type="molecule type" value="Genomic_DNA"/>
</dbReference>
<feature type="region of interest" description="Disordered" evidence="9">
    <location>
        <begin position="863"/>
        <end position="882"/>
    </location>
</feature>
<dbReference type="PANTHER" id="PTHR47354">
    <property type="entry name" value="NADH OXIDOREDUCTASE HCR"/>
    <property type="match status" value="1"/>
</dbReference>
<evidence type="ECO:0000256" key="7">
    <source>
        <dbReference type="ARBA" id="ARBA00023125"/>
    </source>
</evidence>
<evidence type="ECO:0000259" key="11">
    <source>
        <dbReference type="PROSITE" id="PS51384"/>
    </source>
</evidence>
<evidence type="ECO:0000256" key="4">
    <source>
        <dbReference type="ARBA" id="ARBA00023002"/>
    </source>
</evidence>
<dbReference type="InterPro" id="IPR001433">
    <property type="entry name" value="OxRdtase_FAD/NAD-bd"/>
</dbReference>
<dbReference type="GO" id="GO:0051537">
    <property type="term" value="F:2 iron, 2 sulfur cluster binding"/>
    <property type="evidence" value="ECO:0007669"/>
    <property type="project" value="UniProtKB-KW"/>
</dbReference>
<dbReference type="PROSITE" id="PS00061">
    <property type="entry name" value="ADH_SHORT"/>
    <property type="match status" value="1"/>
</dbReference>
<dbReference type="InterPro" id="IPR036291">
    <property type="entry name" value="NAD(P)-bd_dom_sf"/>
</dbReference>
<dbReference type="SUPFAM" id="SSF51735">
    <property type="entry name" value="NAD(P)-binding Rossmann-fold domains"/>
    <property type="match status" value="1"/>
</dbReference>
<evidence type="ECO:0000256" key="5">
    <source>
        <dbReference type="ARBA" id="ARBA00023014"/>
    </source>
</evidence>
<dbReference type="SUPFAM" id="SSF63380">
    <property type="entry name" value="Riboflavin synthase domain-like"/>
    <property type="match status" value="1"/>
</dbReference>
<keyword evidence="7" id="KW-0238">DNA-binding</keyword>
<reference evidence="12" key="1">
    <citation type="submission" date="2023-04" db="EMBL/GenBank/DDBJ databases">
        <title>Complete genome sequence of a phthalic acid esters degrading bacterial strain.</title>
        <authorList>
            <person name="Weng L."/>
            <person name="Jia Y."/>
            <person name="Ren L."/>
        </authorList>
    </citation>
    <scope>NUCLEOTIDE SEQUENCE</scope>
    <source>
        <strain evidence="12">RL-LY01</strain>
    </source>
</reference>
<dbReference type="InterPro" id="IPR012675">
    <property type="entry name" value="Beta-grasp_dom_sf"/>
</dbReference>
<keyword evidence="4" id="KW-0560">Oxidoreductase</keyword>
<evidence type="ECO:0000313" key="13">
    <source>
        <dbReference type="Proteomes" id="UP001213504"/>
    </source>
</evidence>